<organism evidence="2 3">
    <name type="scientific">Taurinivorans muris</name>
    <dbReference type="NCBI Taxonomy" id="2787751"/>
    <lineage>
        <taxon>Bacteria</taxon>
        <taxon>Pseudomonadati</taxon>
        <taxon>Thermodesulfobacteriota</taxon>
        <taxon>Desulfovibrionia</taxon>
        <taxon>Desulfovibrionales</taxon>
        <taxon>Desulfovibrionaceae</taxon>
        <taxon>Taurinivorans</taxon>
    </lineage>
</organism>
<gene>
    <name evidence="2" type="ORF">JBF11_05215</name>
</gene>
<dbReference type="Proteomes" id="UP001058120">
    <property type="component" value="Chromosome"/>
</dbReference>
<dbReference type="RefSeq" id="WP_334314451.1">
    <property type="nucleotide sequence ID" value="NZ_CP065938.1"/>
</dbReference>
<dbReference type="PANTHER" id="PTHR33303">
    <property type="entry name" value="CYTOPLASMIC PROTEIN-RELATED"/>
    <property type="match status" value="1"/>
</dbReference>
<reference evidence="2" key="1">
    <citation type="submission" date="2020-12" db="EMBL/GenBank/DDBJ databases">
        <title>Taurinivorans muris gen. nov., sp. nov., fundamental and realized metabolic niche of a ubiquitous sulfidogenic bacterium in the murine intestine.</title>
        <authorList>
            <person name="Ye H."/>
            <person name="Hanson B.T."/>
            <person name="Loy A."/>
        </authorList>
    </citation>
    <scope>NUCLEOTIDE SEQUENCE</scope>
    <source>
        <strain evidence="2">LT0009</strain>
    </source>
</reference>
<proteinExistence type="predicted"/>
<protein>
    <submittedName>
        <fullName evidence="2">CoA-binding protein</fullName>
    </submittedName>
</protein>
<evidence type="ECO:0000259" key="1">
    <source>
        <dbReference type="SMART" id="SM00881"/>
    </source>
</evidence>
<dbReference type="InterPro" id="IPR003781">
    <property type="entry name" value="CoA-bd"/>
</dbReference>
<dbReference type="Gene3D" id="3.40.50.720">
    <property type="entry name" value="NAD(P)-binding Rossmann-like Domain"/>
    <property type="match status" value="1"/>
</dbReference>
<sequence length="137" mass="15362">MLFDTQLERLFKENSVIAIVGAKDKAGSPVEHVGRYLIGQGYEVLPVHPVRKDVWGLPTYASLQDLPKVPDIVCFFRTSEACLEHAEEILALPWRPKVFWMQLGIGNKEAGELMAKEGVVVVEDACIETEHKRVFGN</sequence>
<keyword evidence="3" id="KW-1185">Reference proteome</keyword>
<dbReference type="EMBL" id="CP065938">
    <property type="protein sequence ID" value="UWX04896.1"/>
    <property type="molecule type" value="Genomic_DNA"/>
</dbReference>
<name>A0ABY5Y026_9BACT</name>
<accession>A0ABY5Y026</accession>
<dbReference type="InterPro" id="IPR036291">
    <property type="entry name" value="NAD(P)-bd_dom_sf"/>
</dbReference>
<evidence type="ECO:0000313" key="2">
    <source>
        <dbReference type="EMBL" id="UWX04896.1"/>
    </source>
</evidence>
<feature type="domain" description="CoA-binding" evidence="1">
    <location>
        <begin position="10"/>
        <end position="105"/>
    </location>
</feature>
<dbReference type="SUPFAM" id="SSF51735">
    <property type="entry name" value="NAD(P)-binding Rossmann-fold domains"/>
    <property type="match status" value="1"/>
</dbReference>
<dbReference type="PANTHER" id="PTHR33303:SF2">
    <property type="entry name" value="COA-BINDING DOMAIN-CONTAINING PROTEIN"/>
    <property type="match status" value="1"/>
</dbReference>
<dbReference type="SMART" id="SM00881">
    <property type="entry name" value="CoA_binding"/>
    <property type="match status" value="1"/>
</dbReference>
<dbReference type="Pfam" id="PF13380">
    <property type="entry name" value="CoA_binding_2"/>
    <property type="match status" value="1"/>
</dbReference>
<evidence type="ECO:0000313" key="3">
    <source>
        <dbReference type="Proteomes" id="UP001058120"/>
    </source>
</evidence>